<keyword evidence="18" id="KW-1185">Reference proteome</keyword>
<dbReference type="PROSITE" id="PS51192">
    <property type="entry name" value="HELICASE_ATP_BIND_1"/>
    <property type="match status" value="1"/>
</dbReference>
<feature type="region of interest" description="Disordered" evidence="14">
    <location>
        <begin position="78"/>
        <end position="152"/>
    </location>
</feature>
<gene>
    <name evidence="17" type="ORF">L873DRAFT_1825670</name>
</gene>
<dbReference type="InterPro" id="IPR027417">
    <property type="entry name" value="P-loop_NTPase"/>
</dbReference>
<keyword evidence="11" id="KW-0010">Activator</keyword>
<dbReference type="GO" id="GO:0016887">
    <property type="term" value="F:ATP hydrolysis activity"/>
    <property type="evidence" value="ECO:0007669"/>
    <property type="project" value="TreeGrafter"/>
</dbReference>
<dbReference type="GO" id="GO:0003678">
    <property type="term" value="F:DNA helicase activity"/>
    <property type="evidence" value="ECO:0007669"/>
    <property type="project" value="UniProtKB-EC"/>
</dbReference>
<comment type="subcellular location">
    <subcellularLocation>
        <location evidence="1">Nucleus</location>
    </subcellularLocation>
</comment>
<dbReference type="SMART" id="SM00490">
    <property type="entry name" value="HELICc"/>
    <property type="match status" value="1"/>
</dbReference>
<dbReference type="InterPro" id="IPR014001">
    <property type="entry name" value="Helicase_ATP-bd"/>
</dbReference>
<dbReference type="InterPro" id="IPR000330">
    <property type="entry name" value="SNF2_N"/>
</dbReference>
<feature type="region of interest" description="Disordered" evidence="14">
    <location>
        <begin position="194"/>
        <end position="348"/>
    </location>
</feature>
<evidence type="ECO:0000259" key="16">
    <source>
        <dbReference type="PROSITE" id="PS51194"/>
    </source>
</evidence>
<dbReference type="Proteomes" id="UP000276215">
    <property type="component" value="Unassembled WGS sequence"/>
</dbReference>
<organism evidence="17 18">
    <name type="scientific">Choiromyces venosus 120613-1</name>
    <dbReference type="NCBI Taxonomy" id="1336337"/>
    <lineage>
        <taxon>Eukaryota</taxon>
        <taxon>Fungi</taxon>
        <taxon>Dikarya</taxon>
        <taxon>Ascomycota</taxon>
        <taxon>Pezizomycotina</taxon>
        <taxon>Pezizomycetes</taxon>
        <taxon>Pezizales</taxon>
        <taxon>Tuberaceae</taxon>
        <taxon>Choiromyces</taxon>
    </lineage>
</organism>
<dbReference type="GO" id="GO:0042393">
    <property type="term" value="F:histone binding"/>
    <property type="evidence" value="ECO:0007669"/>
    <property type="project" value="TreeGrafter"/>
</dbReference>
<keyword evidence="10" id="KW-0238">DNA-binding</keyword>
<feature type="compositionally biased region" description="Basic and acidic residues" evidence="14">
    <location>
        <begin position="307"/>
        <end position="316"/>
    </location>
</feature>
<dbReference type="PANTHER" id="PTHR45685">
    <property type="entry name" value="HELICASE SRCAP-RELATED"/>
    <property type="match status" value="1"/>
</dbReference>
<dbReference type="PANTHER" id="PTHR45685:SF1">
    <property type="entry name" value="HELICASE SRCAP"/>
    <property type="match status" value="1"/>
</dbReference>
<feature type="compositionally biased region" description="Polar residues" evidence="14">
    <location>
        <begin position="317"/>
        <end position="326"/>
    </location>
</feature>
<dbReference type="STRING" id="1336337.A0A3N4K7U6"/>
<dbReference type="EMBL" id="ML120358">
    <property type="protein sequence ID" value="RPB04521.1"/>
    <property type="molecule type" value="Genomic_DNA"/>
</dbReference>
<sequence length="1073" mass="121548">MAEIKRRRPLTKEEIEQEVFLENRRMYKEQISQLRRKWEEVLKEVENRRRMRAEEEHRLAGKQHLNQMLEHSTQLLEARRGDRHNSVVTASEGGLDIVEGEEEEGEYDEEDYGEEDEQDDKIVSELEEELDEANMSTTDSDEEEVEDDDESLTVEQLKAKYAGLGPSRASFGGKGLIQENDLSDIEDGMSLDDRIPVLSDVPSDDENLEDGVTRMDVDENLTEAVELEEVDDILMDDSDESVDMDSENESDDNEADDDEDPEDYSEGENGFGSGLLGLYGDLSGLAANSHDSEPESEDENELTEPAQEDRDLEKPSDSAQTESLPKNSVIGGSKPKATGESLEEDKTDEVSLVVYKSPPGDDVGDHFVSAPKVIEDPTLEIPIINGHLDTMDAETSTSLSHSQVDLKESGHPSSLTTSPETSPQPNIDIKTPIPFLLRGTLREYQHYGLDWLAGLYNNHTNGILADEMGLGKTIQTIALLAHLACEKEVWGPHLIVVPTSVMLNWEMEKGWFDNNLWHVCITSYQLVLQDQVTFKRRNWHYLILDEAHNIKNFRSQRWQTLLNFKAEARLLITGTPLQNNLIELWSLLYFLMPSGASSAMPAGFANLKEFQEWFAHPVDQLIEGGREGMDDEAKHTVTKLHRVLRPYLLRRLKADVEKQMPAKFEHIVYCRLSKRQRYLYEEFMSMAKTRETLASGNYLSIINCLMQLRKVCNHPDLFETRQIVTSFAMQKSVVADFEVKELLYDCGKLQRLDLLLRQLQAGGHRALIFTQMTKVLDILEQFLNIHGHRYLRLDGATKVEQRQILTDRFNNDTRILVFILSTRSGGLGINLTGADTVIFYDLDWNPAMDKQCQDRCHRIGQTRDVHIYRFVSEYTIESNILRKSNQKRMLDDVVIQEGDFTTDYFNKLTIRDMLGDEVIKDLDGVDDSQTVVAPGVNMEKALEAAEDVEDVAAAKVAQREVVDADGADFAEKSTPAQTPKEPGTATAGSTSREPSASASNAAMTPQGNTVELEAITNRGLGHDIYGDGWNRVDREPVHIDEYMIRYMEWELVDVPLVLPSKSKKKKSKKGKKF</sequence>
<keyword evidence="4" id="KW-0547">Nucleotide-binding</keyword>
<evidence type="ECO:0000256" key="11">
    <source>
        <dbReference type="ARBA" id="ARBA00023159"/>
    </source>
</evidence>
<feature type="compositionally biased region" description="Low complexity" evidence="14">
    <location>
        <begin position="412"/>
        <end position="425"/>
    </location>
</feature>
<dbReference type="PROSITE" id="PS00690">
    <property type="entry name" value="DEAH_ATP_HELICASE"/>
    <property type="match status" value="1"/>
</dbReference>
<feature type="region of interest" description="Disordered" evidence="14">
    <location>
        <begin position="965"/>
        <end position="1008"/>
    </location>
</feature>
<keyword evidence="13" id="KW-0539">Nucleus</keyword>
<comment type="similarity">
    <text evidence="2">Belongs to the SNF2/RAD54 helicase family. SWR1 subfamily.</text>
</comment>
<dbReference type="SUPFAM" id="SSF52540">
    <property type="entry name" value="P-loop containing nucleoside triphosphate hydrolases"/>
    <property type="match status" value="2"/>
</dbReference>
<keyword evidence="5" id="KW-0378">Hydrolase</keyword>
<name>A0A3N4K7U6_9PEZI</name>
<evidence type="ECO:0000256" key="12">
    <source>
        <dbReference type="ARBA" id="ARBA00023163"/>
    </source>
</evidence>
<dbReference type="Gene3D" id="3.40.50.300">
    <property type="entry name" value="P-loop containing nucleotide triphosphate hydrolases"/>
    <property type="match status" value="1"/>
</dbReference>
<keyword evidence="8" id="KW-0156">Chromatin regulator</keyword>
<feature type="compositionally biased region" description="Polar residues" evidence="14">
    <location>
        <begin position="394"/>
        <end position="403"/>
    </location>
</feature>
<dbReference type="Pfam" id="PF00176">
    <property type="entry name" value="SNF2-rel_dom"/>
    <property type="match status" value="2"/>
</dbReference>
<dbReference type="InterPro" id="IPR049730">
    <property type="entry name" value="SNF2/RAD54-like_C"/>
</dbReference>
<evidence type="ECO:0000256" key="6">
    <source>
        <dbReference type="ARBA" id="ARBA00022806"/>
    </source>
</evidence>
<dbReference type="Pfam" id="PF00271">
    <property type="entry name" value="Helicase_C"/>
    <property type="match status" value="1"/>
</dbReference>
<evidence type="ECO:0000256" key="3">
    <source>
        <dbReference type="ARBA" id="ARBA00012551"/>
    </source>
</evidence>
<dbReference type="FunFam" id="3.40.50.10810:FF:000005">
    <property type="entry name" value="Photoperiod-independent early flowering 1"/>
    <property type="match status" value="1"/>
</dbReference>
<evidence type="ECO:0000256" key="4">
    <source>
        <dbReference type="ARBA" id="ARBA00022741"/>
    </source>
</evidence>
<dbReference type="Gene3D" id="3.40.50.10810">
    <property type="entry name" value="Tandem AAA-ATPase domain"/>
    <property type="match status" value="2"/>
</dbReference>
<evidence type="ECO:0000313" key="17">
    <source>
        <dbReference type="EMBL" id="RPB04521.1"/>
    </source>
</evidence>
<dbReference type="InterPro" id="IPR050520">
    <property type="entry name" value="INO80/SWR1_helicase"/>
</dbReference>
<evidence type="ECO:0000313" key="18">
    <source>
        <dbReference type="Proteomes" id="UP000276215"/>
    </source>
</evidence>
<dbReference type="GO" id="GO:0000812">
    <property type="term" value="C:Swr1 complex"/>
    <property type="evidence" value="ECO:0007669"/>
    <property type="project" value="TreeGrafter"/>
</dbReference>
<accession>A0A3N4K7U6</accession>
<feature type="compositionally biased region" description="Acidic residues" evidence="14">
    <location>
        <begin position="218"/>
        <end position="266"/>
    </location>
</feature>
<reference evidence="17 18" key="1">
    <citation type="journal article" date="2018" name="Nat. Ecol. Evol.">
        <title>Pezizomycetes genomes reveal the molecular basis of ectomycorrhizal truffle lifestyle.</title>
        <authorList>
            <person name="Murat C."/>
            <person name="Payen T."/>
            <person name="Noel B."/>
            <person name="Kuo A."/>
            <person name="Morin E."/>
            <person name="Chen J."/>
            <person name="Kohler A."/>
            <person name="Krizsan K."/>
            <person name="Balestrini R."/>
            <person name="Da Silva C."/>
            <person name="Montanini B."/>
            <person name="Hainaut M."/>
            <person name="Levati E."/>
            <person name="Barry K.W."/>
            <person name="Belfiori B."/>
            <person name="Cichocki N."/>
            <person name="Clum A."/>
            <person name="Dockter R.B."/>
            <person name="Fauchery L."/>
            <person name="Guy J."/>
            <person name="Iotti M."/>
            <person name="Le Tacon F."/>
            <person name="Lindquist E.A."/>
            <person name="Lipzen A."/>
            <person name="Malagnac F."/>
            <person name="Mello A."/>
            <person name="Molinier V."/>
            <person name="Miyauchi S."/>
            <person name="Poulain J."/>
            <person name="Riccioni C."/>
            <person name="Rubini A."/>
            <person name="Sitrit Y."/>
            <person name="Splivallo R."/>
            <person name="Traeger S."/>
            <person name="Wang M."/>
            <person name="Zifcakova L."/>
            <person name="Wipf D."/>
            <person name="Zambonelli A."/>
            <person name="Paolocci F."/>
            <person name="Nowrousian M."/>
            <person name="Ottonello S."/>
            <person name="Baldrian P."/>
            <person name="Spatafora J.W."/>
            <person name="Henrissat B."/>
            <person name="Nagy L.G."/>
            <person name="Aury J.M."/>
            <person name="Wincker P."/>
            <person name="Grigoriev I.V."/>
            <person name="Bonfante P."/>
            <person name="Martin F.M."/>
        </authorList>
    </citation>
    <scope>NUCLEOTIDE SEQUENCE [LARGE SCALE GENOMIC DNA]</scope>
    <source>
        <strain evidence="17 18">120613-1</strain>
    </source>
</reference>
<feature type="compositionally biased region" description="Acidic residues" evidence="14">
    <location>
        <begin position="98"/>
        <end position="132"/>
    </location>
</feature>
<keyword evidence="12" id="KW-0804">Transcription</keyword>
<feature type="domain" description="Helicase C-terminal" evidence="16">
    <location>
        <begin position="751"/>
        <end position="901"/>
    </location>
</feature>
<keyword evidence="7" id="KW-0067">ATP-binding</keyword>
<evidence type="ECO:0000259" key="15">
    <source>
        <dbReference type="PROSITE" id="PS51192"/>
    </source>
</evidence>
<dbReference type="GO" id="GO:0003677">
    <property type="term" value="F:DNA binding"/>
    <property type="evidence" value="ECO:0007669"/>
    <property type="project" value="UniProtKB-KW"/>
</dbReference>
<evidence type="ECO:0000256" key="7">
    <source>
        <dbReference type="ARBA" id="ARBA00022840"/>
    </source>
</evidence>
<dbReference type="GO" id="GO:0005524">
    <property type="term" value="F:ATP binding"/>
    <property type="evidence" value="ECO:0007669"/>
    <property type="project" value="UniProtKB-KW"/>
</dbReference>
<evidence type="ECO:0000256" key="14">
    <source>
        <dbReference type="SAM" id="MobiDB-lite"/>
    </source>
</evidence>
<protein>
    <recommendedName>
        <fullName evidence="3">DNA helicase</fullName>
        <ecNumber evidence="3">3.6.4.12</ecNumber>
    </recommendedName>
</protein>
<dbReference type="SMART" id="SM00487">
    <property type="entry name" value="DEXDc"/>
    <property type="match status" value="1"/>
</dbReference>
<evidence type="ECO:0000256" key="9">
    <source>
        <dbReference type="ARBA" id="ARBA00023015"/>
    </source>
</evidence>
<evidence type="ECO:0000256" key="13">
    <source>
        <dbReference type="ARBA" id="ARBA00023242"/>
    </source>
</evidence>
<dbReference type="InterPro" id="IPR038718">
    <property type="entry name" value="SNF2-like_sf"/>
</dbReference>
<dbReference type="EC" id="3.6.4.12" evidence="3"/>
<dbReference type="OrthoDB" id="372624at2759"/>
<feature type="domain" description="Helicase ATP-binding" evidence="15">
    <location>
        <begin position="453"/>
        <end position="594"/>
    </location>
</feature>
<feature type="compositionally biased region" description="Acidic residues" evidence="14">
    <location>
        <begin position="139"/>
        <end position="152"/>
    </location>
</feature>
<dbReference type="GO" id="GO:0006338">
    <property type="term" value="P:chromatin remodeling"/>
    <property type="evidence" value="ECO:0007669"/>
    <property type="project" value="TreeGrafter"/>
</dbReference>
<dbReference type="InterPro" id="IPR001650">
    <property type="entry name" value="Helicase_C-like"/>
</dbReference>
<evidence type="ECO:0000256" key="8">
    <source>
        <dbReference type="ARBA" id="ARBA00022853"/>
    </source>
</evidence>
<proteinExistence type="inferred from homology"/>
<keyword evidence="9" id="KW-0805">Transcription regulation</keyword>
<dbReference type="AlphaFoldDB" id="A0A3N4K7U6"/>
<keyword evidence="6" id="KW-0347">Helicase</keyword>
<dbReference type="InterPro" id="IPR002464">
    <property type="entry name" value="DNA/RNA_helicase_DEAH_CS"/>
</dbReference>
<dbReference type="PROSITE" id="PS51194">
    <property type="entry name" value="HELICASE_CTER"/>
    <property type="match status" value="1"/>
</dbReference>
<evidence type="ECO:0000256" key="5">
    <source>
        <dbReference type="ARBA" id="ARBA00022801"/>
    </source>
</evidence>
<evidence type="ECO:0000256" key="10">
    <source>
        <dbReference type="ARBA" id="ARBA00023125"/>
    </source>
</evidence>
<evidence type="ECO:0000256" key="2">
    <source>
        <dbReference type="ARBA" id="ARBA00009220"/>
    </source>
</evidence>
<feature type="compositionally biased region" description="Polar residues" evidence="14">
    <location>
        <begin position="986"/>
        <end position="1008"/>
    </location>
</feature>
<feature type="region of interest" description="Disordered" evidence="14">
    <location>
        <begin position="394"/>
        <end position="425"/>
    </location>
</feature>
<evidence type="ECO:0000256" key="1">
    <source>
        <dbReference type="ARBA" id="ARBA00004123"/>
    </source>
</evidence>
<dbReference type="CDD" id="cd18793">
    <property type="entry name" value="SF2_C_SNF"/>
    <property type="match status" value="1"/>
</dbReference>